<evidence type="ECO:0000313" key="2">
    <source>
        <dbReference type="EMBL" id="TFB86883.1"/>
    </source>
</evidence>
<evidence type="ECO:0000313" key="3">
    <source>
        <dbReference type="Proteomes" id="UP000297608"/>
    </source>
</evidence>
<protein>
    <recommendedName>
        <fullName evidence="4">PrgI family protein</fullName>
    </recommendedName>
</protein>
<dbReference type="Proteomes" id="UP000297608">
    <property type="component" value="Unassembled WGS sequence"/>
</dbReference>
<reference evidence="2 3" key="1">
    <citation type="submission" date="2019-03" db="EMBL/GenBank/DDBJ databases">
        <title>Genomics of glacier-inhabiting Cryobacterium strains.</title>
        <authorList>
            <person name="Liu Q."/>
            <person name="Xin Y.-H."/>
        </authorList>
    </citation>
    <scope>NUCLEOTIDE SEQUENCE [LARGE SCALE GENOMIC DNA]</scope>
    <source>
        <strain evidence="2 3">MDB2-B</strain>
    </source>
</reference>
<dbReference type="RefSeq" id="WP_134533854.1">
    <property type="nucleotide sequence ID" value="NZ_SOFG01000011.1"/>
</dbReference>
<feature type="transmembrane region" description="Helical" evidence="1">
    <location>
        <begin position="30"/>
        <end position="52"/>
    </location>
</feature>
<name>A0ABY2IBP4_9MICO</name>
<sequence>MSDPRTVIRYLGGESGHRSFFGGTHSRTRVVFLTVSVLAGMVLTPLIGWPALAVTAGSCGVTLLVTARTHRGSIVDRRRKRFRWNHRRRTGTDTFVPYEVGAWDQLQQTLDDALTVRGKAGRQAARAADRAVTAMRANPDGSDGLGWLQHGRGEPGIAWHAPIGEQPYLSVTFAVTGQLRGIESASVMARAAHGWGVFLAVRAAPSVLVSDVQVTTRVLPSDSALQEFWVLNSLDPAAPREAISSYEEVLRLTGTDAMVQRHFVTVTWPLTGAFHDAAAKYGAGREGWRGLMRQEIASTARGLGEAKMGRIDVLTARQTTALIRHQQNPTRPLDFVADVVPERLGEASHDEYSAHVVDGTDPSTGAPVEWWHRTAAIRAEALSTAPRTQLWVLDLLVGRDLQFIRTVSFHLHLVPAVEAKAAARQDLTRDTAEALSRREGGQVDTDDTDVQMTAARRRGQDLVAGSHHHGATWIGYVTISARTRDELARASRQLEETCSTGLGIERLDWLDSYQAAASGTTWPIGRGLRAAAPSFSSRVYTRLAGRSDKEAIS</sequence>
<accession>A0ABY2IBP4</accession>
<keyword evidence="1" id="KW-1133">Transmembrane helix</keyword>
<evidence type="ECO:0000256" key="1">
    <source>
        <dbReference type="SAM" id="Phobius"/>
    </source>
</evidence>
<keyword evidence="1" id="KW-0812">Transmembrane</keyword>
<dbReference type="NCBIfam" id="NF042935">
    <property type="entry name" value="SCO6880_fam"/>
    <property type="match status" value="1"/>
</dbReference>
<dbReference type="InterPro" id="IPR049978">
    <property type="entry name" value="SCO6880-like"/>
</dbReference>
<proteinExistence type="predicted"/>
<evidence type="ECO:0008006" key="4">
    <source>
        <dbReference type="Google" id="ProtNLM"/>
    </source>
</evidence>
<dbReference type="EMBL" id="SOFG01000011">
    <property type="protein sequence ID" value="TFB86883.1"/>
    <property type="molecule type" value="Genomic_DNA"/>
</dbReference>
<comment type="caution">
    <text evidence="2">The sequence shown here is derived from an EMBL/GenBank/DDBJ whole genome shotgun (WGS) entry which is preliminary data.</text>
</comment>
<organism evidence="2 3">
    <name type="scientific">Cryobacterium algoricola</name>
    <dbReference type="NCBI Taxonomy" id="1259183"/>
    <lineage>
        <taxon>Bacteria</taxon>
        <taxon>Bacillati</taxon>
        <taxon>Actinomycetota</taxon>
        <taxon>Actinomycetes</taxon>
        <taxon>Micrococcales</taxon>
        <taxon>Microbacteriaceae</taxon>
        <taxon>Cryobacterium</taxon>
    </lineage>
</organism>
<keyword evidence="1" id="KW-0472">Membrane</keyword>
<keyword evidence="3" id="KW-1185">Reference proteome</keyword>
<gene>
    <name evidence="2" type="ORF">E3O44_06870</name>
</gene>